<accession>A0A1T1P736</accession>
<dbReference type="EMBL" id="LOJW01000010">
    <property type="protein sequence ID" value="OOW71457.1"/>
    <property type="molecule type" value="Genomic_DNA"/>
</dbReference>
<dbReference type="Proteomes" id="UP000190559">
    <property type="component" value="Unassembled WGS sequence"/>
</dbReference>
<evidence type="ECO:0000313" key="2">
    <source>
        <dbReference type="Proteomes" id="UP000190559"/>
    </source>
</evidence>
<name>A0A1T1P736_9XANT</name>
<sequence length="65" mass="7294">MTALVKRSAWARNQASQIRARLEGIHSKPAIGERERKSKCAAIQANEYQARKFERIAAAAEKRGN</sequence>
<dbReference type="AlphaFoldDB" id="A0A1T1P736"/>
<proteinExistence type="predicted"/>
<dbReference type="RefSeq" id="WP_029828799.1">
    <property type="nucleotide sequence ID" value="NZ_LOJW01000010.1"/>
</dbReference>
<evidence type="ECO:0000313" key="1">
    <source>
        <dbReference type="EMBL" id="OOW71457.1"/>
    </source>
</evidence>
<organism evidence="1 2">
    <name type="scientific">Xanthomonas axonopodis pv. melhusii</name>
    <dbReference type="NCBI Taxonomy" id="487834"/>
    <lineage>
        <taxon>Bacteria</taxon>
        <taxon>Pseudomonadati</taxon>
        <taxon>Pseudomonadota</taxon>
        <taxon>Gammaproteobacteria</taxon>
        <taxon>Lysobacterales</taxon>
        <taxon>Lysobacteraceae</taxon>
        <taxon>Xanthomonas</taxon>
    </lineage>
</organism>
<reference evidence="1 2" key="1">
    <citation type="submission" date="2015-12" db="EMBL/GenBank/DDBJ databases">
        <authorList>
            <person name="Shamseldin A."/>
            <person name="Moawad H."/>
            <person name="Abd El-Rahim W.M."/>
            <person name="Sadowsky M.J."/>
        </authorList>
    </citation>
    <scope>NUCLEOTIDE SEQUENCE [LARGE SCALE GENOMIC DNA]</scope>
    <source>
        <strain evidence="1 2">LMG9050</strain>
    </source>
</reference>
<protein>
    <submittedName>
        <fullName evidence="1">Uncharacterized protein</fullName>
    </submittedName>
</protein>
<comment type="caution">
    <text evidence="1">The sequence shown here is derived from an EMBL/GenBank/DDBJ whole genome shotgun (WGS) entry which is preliminary data.</text>
</comment>
<gene>
    <name evidence="1" type="ORF">Xmlh_08260</name>
</gene>